<name>A0ABR7LKD5_9ACTN</name>
<protein>
    <submittedName>
        <fullName evidence="2">Metal-dependent hydrolase</fullName>
    </submittedName>
</protein>
<evidence type="ECO:0000313" key="2">
    <source>
        <dbReference type="EMBL" id="MBC6465320.1"/>
    </source>
</evidence>
<keyword evidence="1" id="KW-0812">Transmembrane</keyword>
<dbReference type="PANTHER" id="PTHR35531:SF1">
    <property type="entry name" value="INNER MEMBRANE PROTEIN YBCI-RELATED"/>
    <property type="match status" value="1"/>
</dbReference>
<keyword evidence="1" id="KW-1133">Transmembrane helix</keyword>
<keyword evidence="1" id="KW-0472">Membrane</keyword>
<sequence>MMGYTHALSGTAAWLAAIPLVTNEALLGSHAVSLSAEQVAAGAVVCAGAALLPDIDHHDGTIANTYGPITQVLCKVVGMVSGGHRHATHSIAFAVGAGYLTDLAATHAVHVWWGVLFFVVGLGLRGVGIGFQKSDLLTGVMNALLAAAIVFMMRDVDMRYVGYAVTLGCLAHVIGDCLTPRGCPVFWPVQWSVEIPVIARTNGRAERWVMAPLLTLVITILAVRSALGDEVTGLLRS</sequence>
<dbReference type="PANTHER" id="PTHR35531">
    <property type="entry name" value="INNER MEMBRANE PROTEIN YBCI-RELATED"/>
    <property type="match status" value="1"/>
</dbReference>
<dbReference type="Proteomes" id="UP000805614">
    <property type="component" value="Unassembled WGS sequence"/>
</dbReference>
<evidence type="ECO:0000256" key="1">
    <source>
        <dbReference type="SAM" id="Phobius"/>
    </source>
</evidence>
<dbReference type="Pfam" id="PF04307">
    <property type="entry name" value="YdjM"/>
    <property type="match status" value="2"/>
</dbReference>
<organism evidence="2 3">
    <name type="scientific">Actinomadura alba</name>
    <dbReference type="NCBI Taxonomy" id="406431"/>
    <lineage>
        <taxon>Bacteria</taxon>
        <taxon>Bacillati</taxon>
        <taxon>Actinomycetota</taxon>
        <taxon>Actinomycetes</taxon>
        <taxon>Streptosporangiales</taxon>
        <taxon>Thermomonosporaceae</taxon>
        <taxon>Actinomadura</taxon>
    </lineage>
</organism>
<evidence type="ECO:0000313" key="3">
    <source>
        <dbReference type="Proteomes" id="UP000805614"/>
    </source>
</evidence>
<proteinExistence type="predicted"/>
<dbReference type="GO" id="GO:0016787">
    <property type="term" value="F:hydrolase activity"/>
    <property type="evidence" value="ECO:0007669"/>
    <property type="project" value="UniProtKB-KW"/>
</dbReference>
<accession>A0ABR7LKD5</accession>
<comment type="caution">
    <text evidence="2">The sequence shown here is derived from an EMBL/GenBank/DDBJ whole genome shotgun (WGS) entry which is preliminary data.</text>
</comment>
<feature type="transmembrane region" description="Helical" evidence="1">
    <location>
        <begin position="136"/>
        <end position="154"/>
    </location>
</feature>
<gene>
    <name evidence="2" type="ORF">HKK74_07420</name>
</gene>
<reference evidence="2 3" key="1">
    <citation type="submission" date="2020-06" db="EMBL/GenBank/DDBJ databases">
        <title>Actinomadura xiongansis sp. nov., isolated from soil of Baiyangdian.</title>
        <authorList>
            <person name="Zhang X."/>
        </authorList>
    </citation>
    <scope>NUCLEOTIDE SEQUENCE [LARGE SCALE GENOMIC DNA]</scope>
    <source>
        <strain evidence="2 3">HBUM206468</strain>
    </source>
</reference>
<keyword evidence="3" id="KW-1185">Reference proteome</keyword>
<feature type="transmembrane region" description="Helical" evidence="1">
    <location>
        <begin position="208"/>
        <end position="227"/>
    </location>
</feature>
<dbReference type="RefSeq" id="WP_187242342.1">
    <property type="nucleotide sequence ID" value="NZ_BAAAOK010000015.1"/>
</dbReference>
<keyword evidence="2" id="KW-0378">Hydrolase</keyword>
<dbReference type="InterPro" id="IPR007404">
    <property type="entry name" value="YdjM-like"/>
</dbReference>
<dbReference type="EMBL" id="JABVEC010000004">
    <property type="protein sequence ID" value="MBC6465320.1"/>
    <property type="molecule type" value="Genomic_DNA"/>
</dbReference>
<feature type="transmembrane region" description="Helical" evidence="1">
    <location>
        <begin position="104"/>
        <end position="124"/>
    </location>
</feature>